<dbReference type="Pfam" id="PF00560">
    <property type="entry name" value="LRR_1"/>
    <property type="match status" value="9"/>
</dbReference>
<dbReference type="FunFam" id="1.10.510.10:FF:001023">
    <property type="entry name" value="Os07g0541700 protein"/>
    <property type="match status" value="1"/>
</dbReference>
<dbReference type="PRINTS" id="PR00019">
    <property type="entry name" value="LEURICHRPT"/>
</dbReference>
<sequence>MADLDLSGNQLSGPIPMTMWSLTNLQSLQLFSNNLIGTIPTEIGNMVSLATFDVNTNELEGELPNNISLLTNLQSFSVFTNKLSGGIPSDFGKYSPGLAYVSFSNNSFSGELPPELCSGFGLRVFTVNNNNLTGSLPECLRNCSALSRVRFDGKQFTGNLTNAFGGQIPNGIGNLTFLFTLNLSRNHLTGSIPKSLGTLSKLELLDLSDNSFMGDIPIDPGTFDKLTSLNLSHNNLSGNIPAEIGNLELRYLLDLSSNSLSGQIPSNLAKLTQLEVLNVSNNRLSGAIPSSFTNMLSLNSYDFSYNNLTGAVPSSGIFQKAPANAFAWNPGLCGALEGLTACSSSGKKSNTNTNKILIGVFVPVCGLLLIAAAIALILIFRKKPKPLDVETKSSKSESFESNIWEREVKFTFGEIVKATEDFDEKYCIGKGGFGTVYKAELLSGQIVAVKRLNISDSSDIPATNRQSFENEIKTLTHVRHRNIIRLFGFCSRRSSMFLVYEYLERGSLGKALYDADRGPELDWGTRVKIVQGLAHALSYLHNDCSPPVVHRDVSINNVLLEWDFEPRLSDFGTAKLLSSDSTNWTNVAGSYGYMAPGNINYNVFIFGSFF</sequence>
<feature type="domain" description="Protein kinase" evidence="21">
    <location>
        <begin position="422"/>
        <end position="610"/>
    </location>
</feature>
<keyword evidence="14 20" id="KW-0472">Membrane</keyword>
<comment type="caution">
    <text evidence="22">The sequence shown here is derived from an EMBL/GenBank/DDBJ whole genome shotgun (WGS) entry which is preliminary data.</text>
</comment>
<reference evidence="22 23" key="1">
    <citation type="journal article" date="2019" name="G3 (Bethesda)">
        <title>Sequencing of a Wild Apple (Malus baccata) Genome Unravels the Differences Between Cultivated and Wild Apple Species Regarding Disease Resistance and Cold Tolerance.</title>
        <authorList>
            <person name="Chen X."/>
        </authorList>
    </citation>
    <scope>NUCLEOTIDE SEQUENCE [LARGE SCALE GENOMIC DNA]</scope>
    <source>
        <strain evidence="23">cv. Shandingzi</strain>
        <tissue evidence="22">Leaves</tissue>
    </source>
</reference>
<evidence type="ECO:0000256" key="12">
    <source>
        <dbReference type="ARBA" id="ARBA00022840"/>
    </source>
</evidence>
<dbReference type="PANTHER" id="PTHR48005:SF44">
    <property type="entry name" value="MDIS1-INTERACTING RECEPTOR LIKE KINASE 2-LIKE ISOFORM X1"/>
    <property type="match status" value="1"/>
</dbReference>
<keyword evidence="4" id="KW-0597">Phosphoprotein</keyword>
<evidence type="ECO:0000256" key="8">
    <source>
        <dbReference type="ARBA" id="ARBA00022729"/>
    </source>
</evidence>
<dbReference type="InterPro" id="IPR017441">
    <property type="entry name" value="Protein_kinase_ATP_BS"/>
</dbReference>
<keyword evidence="10 19" id="KW-0547">Nucleotide-binding</keyword>
<keyword evidence="11" id="KW-0418">Kinase</keyword>
<dbReference type="SUPFAM" id="SSF52047">
    <property type="entry name" value="RNI-like"/>
    <property type="match status" value="1"/>
</dbReference>
<dbReference type="EMBL" id="VIEB01000052">
    <property type="protein sequence ID" value="TQE09806.1"/>
    <property type="molecule type" value="Genomic_DNA"/>
</dbReference>
<evidence type="ECO:0000256" key="3">
    <source>
        <dbReference type="ARBA" id="ARBA00022527"/>
    </source>
</evidence>
<dbReference type="SUPFAM" id="SSF56112">
    <property type="entry name" value="Protein kinase-like (PK-like)"/>
    <property type="match status" value="1"/>
</dbReference>
<dbReference type="GO" id="GO:0016020">
    <property type="term" value="C:membrane"/>
    <property type="evidence" value="ECO:0007669"/>
    <property type="project" value="UniProtKB-SubCell"/>
</dbReference>
<dbReference type="Gene3D" id="3.80.10.10">
    <property type="entry name" value="Ribonuclease Inhibitor"/>
    <property type="match status" value="2"/>
</dbReference>
<evidence type="ECO:0000256" key="14">
    <source>
        <dbReference type="ARBA" id="ARBA00023136"/>
    </source>
</evidence>
<keyword evidence="23" id="KW-1185">Reference proteome</keyword>
<evidence type="ECO:0000256" key="10">
    <source>
        <dbReference type="ARBA" id="ARBA00022741"/>
    </source>
</evidence>
<evidence type="ECO:0000256" key="1">
    <source>
        <dbReference type="ARBA" id="ARBA00004479"/>
    </source>
</evidence>
<evidence type="ECO:0000256" key="9">
    <source>
        <dbReference type="ARBA" id="ARBA00022737"/>
    </source>
</evidence>
<evidence type="ECO:0000256" key="11">
    <source>
        <dbReference type="ARBA" id="ARBA00022777"/>
    </source>
</evidence>
<dbReference type="InterPro" id="IPR000719">
    <property type="entry name" value="Prot_kinase_dom"/>
</dbReference>
<evidence type="ECO:0000256" key="7">
    <source>
        <dbReference type="ARBA" id="ARBA00022692"/>
    </source>
</evidence>
<dbReference type="PROSITE" id="PS00109">
    <property type="entry name" value="PROTEIN_KINASE_TYR"/>
    <property type="match status" value="1"/>
</dbReference>
<evidence type="ECO:0000256" key="20">
    <source>
        <dbReference type="SAM" id="Phobius"/>
    </source>
</evidence>
<dbReference type="InterPro" id="IPR032675">
    <property type="entry name" value="LRR_dom_sf"/>
</dbReference>
<dbReference type="STRING" id="106549.A0A540NFL5"/>
<dbReference type="InterPro" id="IPR001611">
    <property type="entry name" value="Leu-rich_rpt"/>
</dbReference>
<keyword evidence="8" id="KW-0732">Signal</keyword>
<dbReference type="GO" id="GO:0005524">
    <property type="term" value="F:ATP binding"/>
    <property type="evidence" value="ECO:0007669"/>
    <property type="project" value="UniProtKB-UniRule"/>
</dbReference>
<evidence type="ECO:0000256" key="17">
    <source>
        <dbReference type="ARBA" id="ARBA00047899"/>
    </source>
</evidence>
<evidence type="ECO:0000256" key="4">
    <source>
        <dbReference type="ARBA" id="ARBA00022553"/>
    </source>
</evidence>
<evidence type="ECO:0000313" key="22">
    <source>
        <dbReference type="EMBL" id="TQE09806.1"/>
    </source>
</evidence>
<evidence type="ECO:0000256" key="16">
    <source>
        <dbReference type="ARBA" id="ARBA00023180"/>
    </source>
</evidence>
<dbReference type="GO" id="GO:0004674">
    <property type="term" value="F:protein serine/threonine kinase activity"/>
    <property type="evidence" value="ECO:0007669"/>
    <property type="project" value="UniProtKB-KW"/>
</dbReference>
<dbReference type="FunFam" id="3.80.10.10:FF:000095">
    <property type="entry name" value="LRR receptor-like serine/threonine-protein kinase GSO1"/>
    <property type="match status" value="1"/>
</dbReference>
<keyword evidence="13 20" id="KW-1133">Transmembrane helix</keyword>
<evidence type="ECO:0000256" key="6">
    <source>
        <dbReference type="ARBA" id="ARBA00022679"/>
    </source>
</evidence>
<dbReference type="InterPro" id="IPR011009">
    <property type="entry name" value="Kinase-like_dom_sf"/>
</dbReference>
<evidence type="ECO:0000256" key="18">
    <source>
        <dbReference type="ARBA" id="ARBA00048679"/>
    </source>
</evidence>
<evidence type="ECO:0000256" key="15">
    <source>
        <dbReference type="ARBA" id="ARBA00023170"/>
    </source>
</evidence>
<feature type="transmembrane region" description="Helical" evidence="20">
    <location>
        <begin position="356"/>
        <end position="380"/>
    </location>
</feature>
<evidence type="ECO:0000256" key="13">
    <source>
        <dbReference type="ARBA" id="ARBA00022989"/>
    </source>
</evidence>
<dbReference type="EC" id="2.7.11.1" evidence="2"/>
<protein>
    <recommendedName>
        <fullName evidence="2">non-specific serine/threonine protein kinase</fullName>
        <ecNumber evidence="2">2.7.11.1</ecNumber>
    </recommendedName>
</protein>
<accession>A0A540NFL5</accession>
<name>A0A540NFL5_MALBA</name>
<evidence type="ECO:0000256" key="19">
    <source>
        <dbReference type="PROSITE-ProRule" id="PRU10141"/>
    </source>
</evidence>
<dbReference type="PROSITE" id="PS50011">
    <property type="entry name" value="PROTEIN_KINASE_DOM"/>
    <property type="match status" value="1"/>
</dbReference>
<dbReference type="SMART" id="SM00369">
    <property type="entry name" value="LRR_TYP"/>
    <property type="match status" value="4"/>
</dbReference>
<keyword evidence="6" id="KW-0808">Transferase</keyword>
<dbReference type="Pfam" id="PF00069">
    <property type="entry name" value="Pkinase"/>
    <property type="match status" value="1"/>
</dbReference>
<keyword evidence="5" id="KW-0433">Leucine-rich repeat</keyword>
<keyword evidence="15" id="KW-0675">Receptor</keyword>
<organism evidence="22 23">
    <name type="scientific">Malus baccata</name>
    <name type="common">Siberian crab apple</name>
    <name type="synonym">Pyrus baccata</name>
    <dbReference type="NCBI Taxonomy" id="106549"/>
    <lineage>
        <taxon>Eukaryota</taxon>
        <taxon>Viridiplantae</taxon>
        <taxon>Streptophyta</taxon>
        <taxon>Embryophyta</taxon>
        <taxon>Tracheophyta</taxon>
        <taxon>Spermatophyta</taxon>
        <taxon>Magnoliopsida</taxon>
        <taxon>eudicotyledons</taxon>
        <taxon>Gunneridae</taxon>
        <taxon>Pentapetalae</taxon>
        <taxon>rosids</taxon>
        <taxon>fabids</taxon>
        <taxon>Rosales</taxon>
        <taxon>Rosaceae</taxon>
        <taxon>Amygdaloideae</taxon>
        <taxon>Maleae</taxon>
        <taxon>Malus</taxon>
    </lineage>
</organism>
<evidence type="ECO:0000256" key="2">
    <source>
        <dbReference type="ARBA" id="ARBA00012513"/>
    </source>
</evidence>
<evidence type="ECO:0000259" key="21">
    <source>
        <dbReference type="PROSITE" id="PS50011"/>
    </source>
</evidence>
<dbReference type="Gene3D" id="3.30.200.20">
    <property type="entry name" value="Phosphorylase Kinase, domain 1"/>
    <property type="match status" value="1"/>
</dbReference>
<feature type="binding site" evidence="19">
    <location>
        <position position="450"/>
    </location>
    <ligand>
        <name>ATP</name>
        <dbReference type="ChEBI" id="CHEBI:30616"/>
    </ligand>
</feature>
<comment type="catalytic activity">
    <reaction evidence="18">
        <text>L-seryl-[protein] + ATP = O-phospho-L-seryl-[protein] + ADP + H(+)</text>
        <dbReference type="Rhea" id="RHEA:17989"/>
        <dbReference type="Rhea" id="RHEA-COMP:9863"/>
        <dbReference type="Rhea" id="RHEA-COMP:11604"/>
        <dbReference type="ChEBI" id="CHEBI:15378"/>
        <dbReference type="ChEBI" id="CHEBI:29999"/>
        <dbReference type="ChEBI" id="CHEBI:30616"/>
        <dbReference type="ChEBI" id="CHEBI:83421"/>
        <dbReference type="ChEBI" id="CHEBI:456216"/>
        <dbReference type="EC" id="2.7.11.1"/>
    </reaction>
</comment>
<dbReference type="PROSITE" id="PS00107">
    <property type="entry name" value="PROTEIN_KINASE_ATP"/>
    <property type="match status" value="1"/>
</dbReference>
<dbReference type="AlphaFoldDB" id="A0A540NFL5"/>
<dbReference type="Gene3D" id="1.10.510.10">
    <property type="entry name" value="Transferase(Phosphotransferase) domain 1"/>
    <property type="match status" value="1"/>
</dbReference>
<dbReference type="Proteomes" id="UP000315295">
    <property type="component" value="Unassembled WGS sequence"/>
</dbReference>
<dbReference type="InterPro" id="IPR008266">
    <property type="entry name" value="Tyr_kinase_AS"/>
</dbReference>
<keyword evidence="9" id="KW-0677">Repeat</keyword>
<evidence type="ECO:0000313" key="23">
    <source>
        <dbReference type="Proteomes" id="UP000315295"/>
    </source>
</evidence>
<keyword evidence="7 20" id="KW-0812">Transmembrane</keyword>
<gene>
    <name evidence="22" type="ORF">C1H46_004580</name>
</gene>
<comment type="catalytic activity">
    <reaction evidence="17">
        <text>L-threonyl-[protein] + ATP = O-phospho-L-threonyl-[protein] + ADP + H(+)</text>
        <dbReference type="Rhea" id="RHEA:46608"/>
        <dbReference type="Rhea" id="RHEA-COMP:11060"/>
        <dbReference type="Rhea" id="RHEA-COMP:11605"/>
        <dbReference type="ChEBI" id="CHEBI:15378"/>
        <dbReference type="ChEBI" id="CHEBI:30013"/>
        <dbReference type="ChEBI" id="CHEBI:30616"/>
        <dbReference type="ChEBI" id="CHEBI:61977"/>
        <dbReference type="ChEBI" id="CHEBI:456216"/>
        <dbReference type="EC" id="2.7.11.1"/>
    </reaction>
</comment>
<dbReference type="FunFam" id="3.80.10.10:FF:000221">
    <property type="entry name" value="Leucine-rich repeat receptor-like protein kinase PXL1"/>
    <property type="match status" value="1"/>
</dbReference>
<evidence type="ECO:0000256" key="5">
    <source>
        <dbReference type="ARBA" id="ARBA00022614"/>
    </source>
</evidence>
<dbReference type="PANTHER" id="PTHR48005">
    <property type="entry name" value="LEUCINE RICH REPEAT KINASE 2"/>
    <property type="match status" value="1"/>
</dbReference>
<dbReference type="InterPro" id="IPR003591">
    <property type="entry name" value="Leu-rich_rpt_typical-subtyp"/>
</dbReference>
<dbReference type="PROSITE" id="PS51450">
    <property type="entry name" value="LRR"/>
    <property type="match status" value="1"/>
</dbReference>
<proteinExistence type="predicted"/>
<comment type="subcellular location">
    <subcellularLocation>
        <location evidence="1">Membrane</location>
        <topology evidence="1">Single-pass type I membrane protein</topology>
    </subcellularLocation>
</comment>
<dbReference type="InterPro" id="IPR051420">
    <property type="entry name" value="Ser_Thr_Kinases_DiverseReg"/>
</dbReference>
<keyword evidence="3" id="KW-0723">Serine/threonine-protein kinase</keyword>
<keyword evidence="12 19" id="KW-0067">ATP-binding</keyword>
<dbReference type="FunFam" id="3.30.200.20:FF:000309">
    <property type="entry name" value="Leucine-rich repeat receptor protein kinase MSP1"/>
    <property type="match status" value="1"/>
</dbReference>
<keyword evidence="16" id="KW-0325">Glycoprotein</keyword>